<evidence type="ECO:0000256" key="1">
    <source>
        <dbReference type="ARBA" id="ARBA00004137"/>
    </source>
</evidence>
<dbReference type="InterPro" id="IPR000872">
    <property type="entry name" value="Tafazzin"/>
</dbReference>
<comment type="similarity">
    <text evidence="2 12">Belongs to the taffazin family.</text>
</comment>
<evidence type="ECO:0000256" key="3">
    <source>
        <dbReference type="ARBA" id="ARBA00022679"/>
    </source>
</evidence>
<evidence type="ECO:0000256" key="4">
    <source>
        <dbReference type="ARBA" id="ARBA00022787"/>
    </source>
</evidence>
<dbReference type="GO" id="GO:0035965">
    <property type="term" value="P:cardiolipin acyl-chain remodeling"/>
    <property type="evidence" value="ECO:0007669"/>
    <property type="project" value="TreeGrafter"/>
</dbReference>
<keyword evidence="3 14" id="KW-0808">Transferase</keyword>
<dbReference type="SUPFAM" id="SSF69593">
    <property type="entry name" value="Glycerol-3-phosphate (1)-acyltransferase"/>
    <property type="match status" value="1"/>
</dbReference>
<dbReference type="SMART" id="SM00563">
    <property type="entry name" value="PlsC"/>
    <property type="match status" value="1"/>
</dbReference>
<gene>
    <name evidence="14" type="ORF">WG66_10437</name>
</gene>
<dbReference type="CDD" id="cd07989">
    <property type="entry name" value="LPLAT_AGPAT-like"/>
    <property type="match status" value="1"/>
</dbReference>
<evidence type="ECO:0000256" key="9">
    <source>
        <dbReference type="ARBA" id="ARBA00023315"/>
    </source>
</evidence>
<comment type="catalytic activity">
    <reaction evidence="11">
        <text>1'-[1,2-diacyl-sn-glycero-3-phospho],3'-[1-acyl-sn-glycero-3-phospho]-glycerol + a 1,2-diacyl-sn-glycero-3-phosphocholine = a cardiolipin + a 1-acyl-sn-glycero-3-phosphocholine</text>
        <dbReference type="Rhea" id="RHEA:33731"/>
        <dbReference type="ChEBI" id="CHEBI:57643"/>
        <dbReference type="ChEBI" id="CHEBI:58168"/>
        <dbReference type="ChEBI" id="CHEBI:62237"/>
        <dbReference type="ChEBI" id="CHEBI:64743"/>
    </reaction>
    <physiologicalReaction direction="left-to-right" evidence="11">
        <dbReference type="Rhea" id="RHEA:33732"/>
    </physiologicalReaction>
    <physiologicalReaction direction="right-to-left" evidence="11">
        <dbReference type="Rhea" id="RHEA:33733"/>
    </physiologicalReaction>
</comment>
<proteinExistence type="inferred from homology"/>
<dbReference type="InterPro" id="IPR002123">
    <property type="entry name" value="Plipid/glycerol_acylTrfase"/>
</dbReference>
<evidence type="ECO:0000256" key="5">
    <source>
        <dbReference type="ARBA" id="ARBA00022792"/>
    </source>
</evidence>
<evidence type="ECO:0000256" key="8">
    <source>
        <dbReference type="ARBA" id="ARBA00023136"/>
    </source>
</evidence>
<keyword evidence="4" id="KW-1000">Mitochondrion outer membrane</keyword>
<dbReference type="PANTHER" id="PTHR12497">
    <property type="entry name" value="TAZ PROTEIN TAFAZZIN"/>
    <property type="match status" value="1"/>
</dbReference>
<keyword evidence="5" id="KW-0999">Mitochondrion inner membrane</keyword>
<evidence type="ECO:0000256" key="7">
    <source>
        <dbReference type="ARBA" id="ARBA00023128"/>
    </source>
</evidence>
<comment type="subcellular location">
    <subcellularLocation>
        <location evidence="1">Mitochondrion inner membrane</location>
        <topology evidence="1">Peripheral membrane protein</topology>
        <orientation evidence="1">Intermembrane side</orientation>
    </subcellularLocation>
    <subcellularLocation>
        <location evidence="10">Mitochondrion outer membrane</location>
        <topology evidence="10">Peripheral membrane protein</topology>
        <orientation evidence="10">Intermembrane side</orientation>
    </subcellularLocation>
</comment>
<dbReference type="EMBL" id="LATX01001871">
    <property type="protein sequence ID" value="KTB36981.1"/>
    <property type="molecule type" value="Genomic_DNA"/>
</dbReference>
<keyword evidence="8" id="KW-0472">Membrane</keyword>
<dbReference type="GO" id="GO:0005741">
    <property type="term" value="C:mitochondrial outer membrane"/>
    <property type="evidence" value="ECO:0007669"/>
    <property type="project" value="UniProtKB-SubCell"/>
</dbReference>
<evidence type="ECO:0000256" key="11">
    <source>
        <dbReference type="ARBA" id="ARBA00047906"/>
    </source>
</evidence>
<comment type="caution">
    <text evidence="14">The sequence shown here is derived from an EMBL/GenBank/DDBJ whole genome shotgun (WGS) entry which is preliminary data.</text>
</comment>
<evidence type="ECO:0000256" key="12">
    <source>
        <dbReference type="RuleBase" id="RU365062"/>
    </source>
</evidence>
<dbReference type="GO" id="GO:0047184">
    <property type="term" value="F:1-acylglycerophosphocholine O-acyltransferase activity"/>
    <property type="evidence" value="ECO:0007669"/>
    <property type="project" value="TreeGrafter"/>
</dbReference>
<evidence type="ECO:0000256" key="10">
    <source>
        <dbReference type="ARBA" id="ARBA00024323"/>
    </source>
</evidence>
<evidence type="ECO:0000256" key="2">
    <source>
        <dbReference type="ARBA" id="ARBA00010524"/>
    </source>
</evidence>
<dbReference type="Proteomes" id="UP000054988">
    <property type="component" value="Unassembled WGS sequence"/>
</dbReference>
<evidence type="ECO:0000256" key="6">
    <source>
        <dbReference type="ARBA" id="ARBA00023098"/>
    </source>
</evidence>
<protein>
    <recommendedName>
        <fullName evidence="12">Tafazzin family protein</fullName>
    </recommendedName>
</protein>
<evidence type="ECO:0000259" key="13">
    <source>
        <dbReference type="SMART" id="SM00563"/>
    </source>
</evidence>
<keyword evidence="6" id="KW-0443">Lipid metabolism</keyword>
<sequence length="277" mass="31160">MFLSPATVATIGLTCKTFIKLGFCSVSVSGFENLRTALESDERNNGRGIVTVSNHISTLDDPLAWGILPARYYFKSRLTRWTLGASDIMFTNPIFSTFFRYGQVLETFRGKGIYQPAVETAISKLNQGDWIHLFGEGKVNQSNTYTIGEDGRARLPRFKWGIGRIISSTLTPPVVIPMWITGFDRLMPEGRGFPYKYFPRPGARLSVTFGEPITIQKTIDDILYRHSNHHAESKEEDTLHNIELDRTLRTEITAMVHRAVEALGRSVSGNNLAKDPR</sequence>
<dbReference type="PANTHER" id="PTHR12497:SF0">
    <property type="entry name" value="TAFAZZIN"/>
    <property type="match status" value="1"/>
</dbReference>
<dbReference type="PRINTS" id="PR00979">
    <property type="entry name" value="TAFAZZIN"/>
</dbReference>
<dbReference type="AlphaFoldDB" id="A0A0W0FL25"/>
<organism evidence="14 15">
    <name type="scientific">Moniliophthora roreri</name>
    <name type="common">Frosty pod rot fungus</name>
    <name type="synonym">Monilia roreri</name>
    <dbReference type="NCBI Taxonomy" id="221103"/>
    <lineage>
        <taxon>Eukaryota</taxon>
        <taxon>Fungi</taxon>
        <taxon>Dikarya</taxon>
        <taxon>Basidiomycota</taxon>
        <taxon>Agaricomycotina</taxon>
        <taxon>Agaricomycetes</taxon>
        <taxon>Agaricomycetidae</taxon>
        <taxon>Agaricales</taxon>
        <taxon>Marasmiineae</taxon>
        <taxon>Marasmiaceae</taxon>
        <taxon>Moniliophthora</taxon>
    </lineage>
</organism>
<accession>A0A0W0FL25</accession>
<evidence type="ECO:0000313" key="14">
    <source>
        <dbReference type="EMBL" id="KTB36981.1"/>
    </source>
</evidence>
<feature type="domain" description="Phospholipid/glycerol acyltransferase" evidence="13">
    <location>
        <begin position="49"/>
        <end position="183"/>
    </location>
</feature>
<keyword evidence="9 14" id="KW-0012">Acyltransferase</keyword>
<evidence type="ECO:0000313" key="15">
    <source>
        <dbReference type="Proteomes" id="UP000054988"/>
    </source>
</evidence>
<dbReference type="GO" id="GO:0007007">
    <property type="term" value="P:inner mitochondrial membrane organization"/>
    <property type="evidence" value="ECO:0007669"/>
    <property type="project" value="TreeGrafter"/>
</dbReference>
<dbReference type="eggNOG" id="KOG2847">
    <property type="taxonomic scope" value="Eukaryota"/>
</dbReference>
<dbReference type="Pfam" id="PF01553">
    <property type="entry name" value="Acyltransferase"/>
    <property type="match status" value="1"/>
</dbReference>
<reference evidence="14 15" key="1">
    <citation type="submission" date="2015-12" db="EMBL/GenBank/DDBJ databases">
        <title>Draft genome sequence of Moniliophthora roreri, the causal agent of frosty pod rot of cacao.</title>
        <authorList>
            <person name="Aime M.C."/>
            <person name="Diaz-Valderrama J.R."/>
            <person name="Kijpornyongpan T."/>
            <person name="Phillips-Mora W."/>
        </authorList>
    </citation>
    <scope>NUCLEOTIDE SEQUENCE [LARGE SCALE GENOMIC DNA]</scope>
    <source>
        <strain evidence="14 15">MCA 2952</strain>
    </source>
</reference>
<dbReference type="GO" id="GO:0005743">
    <property type="term" value="C:mitochondrial inner membrane"/>
    <property type="evidence" value="ECO:0007669"/>
    <property type="project" value="UniProtKB-SubCell"/>
</dbReference>
<name>A0A0W0FL25_MONRR</name>
<keyword evidence="7" id="KW-0496">Mitochondrion</keyword>